<proteinExistence type="predicted"/>
<dbReference type="Pfam" id="PF00379">
    <property type="entry name" value="Chitin_bind_4"/>
    <property type="match status" value="1"/>
</dbReference>
<organism evidence="5 6">
    <name type="scientific">Arctia plantaginis</name>
    <name type="common">Wood tiger moth</name>
    <name type="synonym">Phalaena plantaginis</name>
    <dbReference type="NCBI Taxonomy" id="874455"/>
    <lineage>
        <taxon>Eukaryota</taxon>
        <taxon>Metazoa</taxon>
        <taxon>Ecdysozoa</taxon>
        <taxon>Arthropoda</taxon>
        <taxon>Hexapoda</taxon>
        <taxon>Insecta</taxon>
        <taxon>Pterygota</taxon>
        <taxon>Neoptera</taxon>
        <taxon>Endopterygota</taxon>
        <taxon>Lepidoptera</taxon>
        <taxon>Glossata</taxon>
        <taxon>Ditrysia</taxon>
        <taxon>Noctuoidea</taxon>
        <taxon>Erebidae</taxon>
        <taxon>Arctiinae</taxon>
        <taxon>Arctia</taxon>
    </lineage>
</organism>
<evidence type="ECO:0000256" key="1">
    <source>
        <dbReference type="ARBA" id="ARBA00022729"/>
    </source>
</evidence>
<feature type="signal peptide" evidence="4">
    <location>
        <begin position="1"/>
        <end position="19"/>
    </location>
</feature>
<dbReference type="OrthoDB" id="10262490at2759"/>
<dbReference type="GO" id="GO:0008010">
    <property type="term" value="F:structural constituent of chitin-based larval cuticle"/>
    <property type="evidence" value="ECO:0007669"/>
    <property type="project" value="TreeGrafter"/>
</dbReference>
<feature type="chain" id="PRO_5035901117" evidence="4">
    <location>
        <begin position="20"/>
        <end position="170"/>
    </location>
</feature>
<dbReference type="PROSITE" id="PS51155">
    <property type="entry name" value="CHIT_BIND_RR_2"/>
    <property type="match status" value="1"/>
</dbReference>
<feature type="region of interest" description="Disordered" evidence="3">
    <location>
        <begin position="110"/>
        <end position="137"/>
    </location>
</feature>
<evidence type="ECO:0000313" key="5">
    <source>
        <dbReference type="EMBL" id="CAB3243167.1"/>
    </source>
</evidence>
<dbReference type="GO" id="GO:0062129">
    <property type="term" value="C:chitin-based extracellular matrix"/>
    <property type="evidence" value="ECO:0007669"/>
    <property type="project" value="TreeGrafter"/>
</dbReference>
<accession>A0A8S1ADS9</accession>
<protein>
    <submittedName>
        <fullName evidence="5">Uncharacterized protein</fullName>
    </submittedName>
</protein>
<keyword evidence="1 4" id="KW-0732">Signal</keyword>
<dbReference type="PANTHER" id="PTHR10380:SF224">
    <property type="entry name" value="CUTICULAR PROTEIN 12A"/>
    <property type="match status" value="1"/>
</dbReference>
<dbReference type="InterPro" id="IPR000618">
    <property type="entry name" value="Insect_cuticle"/>
</dbReference>
<evidence type="ECO:0000256" key="4">
    <source>
        <dbReference type="SAM" id="SignalP"/>
    </source>
</evidence>
<dbReference type="InterPro" id="IPR050468">
    <property type="entry name" value="Cuticle_Struct_Prot"/>
</dbReference>
<evidence type="ECO:0000256" key="2">
    <source>
        <dbReference type="PROSITE-ProRule" id="PRU00497"/>
    </source>
</evidence>
<keyword evidence="2" id="KW-0193">Cuticle</keyword>
<dbReference type="Proteomes" id="UP000494256">
    <property type="component" value="Unassembled WGS sequence"/>
</dbReference>
<dbReference type="PANTHER" id="PTHR10380">
    <property type="entry name" value="CUTICLE PROTEIN"/>
    <property type="match status" value="1"/>
</dbReference>
<evidence type="ECO:0000313" key="6">
    <source>
        <dbReference type="Proteomes" id="UP000494256"/>
    </source>
</evidence>
<reference evidence="5 6" key="1">
    <citation type="submission" date="2020-04" db="EMBL/GenBank/DDBJ databases">
        <authorList>
            <person name="Wallbank WR R."/>
            <person name="Pardo Diaz C."/>
            <person name="Kozak K."/>
            <person name="Martin S."/>
            <person name="Jiggins C."/>
            <person name="Moest M."/>
            <person name="Warren A I."/>
            <person name="Byers J.R.P. K."/>
            <person name="Montejo-Kovacevich G."/>
            <person name="Yen C E."/>
        </authorList>
    </citation>
    <scope>NUCLEOTIDE SEQUENCE [LARGE SCALE GENOMIC DNA]</scope>
</reference>
<evidence type="ECO:0000256" key="3">
    <source>
        <dbReference type="SAM" id="MobiDB-lite"/>
    </source>
</evidence>
<comment type="caution">
    <text evidence="5">The sequence shown here is derived from an EMBL/GenBank/DDBJ whole genome shotgun (WGS) entry which is preliminary data.</text>
</comment>
<gene>
    <name evidence="5" type="ORF">APLA_LOCUS10252</name>
</gene>
<dbReference type="AlphaFoldDB" id="A0A8S1ADS9"/>
<name>A0A8S1ADS9_ARCPL</name>
<sequence>MEIFLKIFVTVSWLMMIQAAPRQKRLTLAEKMPSYYYSNIGGNPNVYEFGYDVSDSATGNNQFRSEQRHPNGTVTGHYGYVDPSGIPRKYRYIADEGGYRVFSDRATTGPPAPKPFYSTEHVDPSISWTRPPKKPNKNQILSSNNFVTAFANVVQSLISHETNPFINHNN</sequence>
<dbReference type="EMBL" id="CADEBD010000314">
    <property type="protein sequence ID" value="CAB3243167.1"/>
    <property type="molecule type" value="Genomic_DNA"/>
</dbReference>